<dbReference type="Proteomes" id="UP000887013">
    <property type="component" value="Unassembled WGS sequence"/>
</dbReference>
<name>A0A8X6MQY7_NEPPI</name>
<reference evidence="2" key="1">
    <citation type="submission" date="2020-08" db="EMBL/GenBank/DDBJ databases">
        <title>Multicomponent nature underlies the extraordinary mechanical properties of spider dragline silk.</title>
        <authorList>
            <person name="Kono N."/>
            <person name="Nakamura H."/>
            <person name="Mori M."/>
            <person name="Yoshida Y."/>
            <person name="Ohtoshi R."/>
            <person name="Malay A.D."/>
            <person name="Moran D.A.P."/>
            <person name="Tomita M."/>
            <person name="Numata K."/>
            <person name="Arakawa K."/>
        </authorList>
    </citation>
    <scope>NUCLEOTIDE SEQUENCE</scope>
</reference>
<organism evidence="2 3">
    <name type="scientific">Nephila pilipes</name>
    <name type="common">Giant wood spider</name>
    <name type="synonym">Nephila maculata</name>
    <dbReference type="NCBI Taxonomy" id="299642"/>
    <lineage>
        <taxon>Eukaryota</taxon>
        <taxon>Metazoa</taxon>
        <taxon>Ecdysozoa</taxon>
        <taxon>Arthropoda</taxon>
        <taxon>Chelicerata</taxon>
        <taxon>Arachnida</taxon>
        <taxon>Araneae</taxon>
        <taxon>Araneomorphae</taxon>
        <taxon>Entelegynae</taxon>
        <taxon>Araneoidea</taxon>
        <taxon>Nephilidae</taxon>
        <taxon>Nephila</taxon>
    </lineage>
</organism>
<dbReference type="EMBL" id="BMAW01049878">
    <property type="protein sequence ID" value="GFS72948.1"/>
    <property type="molecule type" value="Genomic_DNA"/>
</dbReference>
<accession>A0A8X6MQY7</accession>
<sequence>MTFRCKTGVHLDVPLGKNGTTPPPPWKPQTRDSLPYLFLVFPGKDLIFVAEATSNSSDERDLIRNFALDEKCRSGQESPSQATGRHHRRKKGRRKGEDLPYITERKMQNITDDDPKPNSAEWA</sequence>
<evidence type="ECO:0000256" key="1">
    <source>
        <dbReference type="SAM" id="MobiDB-lite"/>
    </source>
</evidence>
<keyword evidence="3" id="KW-1185">Reference proteome</keyword>
<proteinExistence type="predicted"/>
<gene>
    <name evidence="2" type="ORF">NPIL_530291</name>
</gene>
<evidence type="ECO:0000313" key="3">
    <source>
        <dbReference type="Proteomes" id="UP000887013"/>
    </source>
</evidence>
<protein>
    <submittedName>
        <fullName evidence="2">Uncharacterized protein</fullName>
    </submittedName>
</protein>
<evidence type="ECO:0000313" key="2">
    <source>
        <dbReference type="EMBL" id="GFS72948.1"/>
    </source>
</evidence>
<comment type="caution">
    <text evidence="2">The sequence shown here is derived from an EMBL/GenBank/DDBJ whole genome shotgun (WGS) entry which is preliminary data.</text>
</comment>
<feature type="compositionally biased region" description="Basic and acidic residues" evidence="1">
    <location>
        <begin position="95"/>
        <end position="107"/>
    </location>
</feature>
<feature type="region of interest" description="Disordered" evidence="1">
    <location>
        <begin position="11"/>
        <end position="32"/>
    </location>
</feature>
<dbReference type="AlphaFoldDB" id="A0A8X6MQY7"/>
<feature type="region of interest" description="Disordered" evidence="1">
    <location>
        <begin position="72"/>
        <end position="123"/>
    </location>
</feature>
<feature type="compositionally biased region" description="Basic residues" evidence="1">
    <location>
        <begin position="84"/>
        <end position="94"/>
    </location>
</feature>